<comment type="caution">
    <text evidence="2">The sequence shown here is derived from an EMBL/GenBank/DDBJ whole genome shotgun (WGS) entry which is preliminary data.</text>
</comment>
<dbReference type="SUPFAM" id="SSF52507">
    <property type="entry name" value="Homo-oligomeric flavin-containing Cys decarboxylases, HFCD"/>
    <property type="match status" value="1"/>
</dbReference>
<dbReference type="AlphaFoldDB" id="A0A9X3AHR4"/>
<dbReference type="Gene3D" id="3.40.50.1950">
    <property type="entry name" value="Flavin prenyltransferase-like"/>
    <property type="match status" value="1"/>
</dbReference>
<dbReference type="Pfam" id="PF02441">
    <property type="entry name" value="Flavoprotein"/>
    <property type="match status" value="1"/>
</dbReference>
<dbReference type="Proteomes" id="UP001141259">
    <property type="component" value="Unassembled WGS sequence"/>
</dbReference>
<name>A0A9X3AHR4_9PSEU</name>
<dbReference type="GO" id="GO:0003824">
    <property type="term" value="F:catalytic activity"/>
    <property type="evidence" value="ECO:0007669"/>
    <property type="project" value="InterPro"/>
</dbReference>
<evidence type="ECO:0000313" key="2">
    <source>
        <dbReference type="EMBL" id="MCS7481471.1"/>
    </source>
</evidence>
<accession>A0A9X3AHR4</accession>
<evidence type="ECO:0000313" key="3">
    <source>
        <dbReference type="Proteomes" id="UP001141259"/>
    </source>
</evidence>
<keyword evidence="3" id="KW-1185">Reference proteome</keyword>
<proteinExistence type="predicted"/>
<protein>
    <submittedName>
        <fullName evidence="2">Flavoprotein</fullName>
    </submittedName>
</protein>
<gene>
    <name evidence="2" type="ORF">NZH93_31840</name>
</gene>
<organism evidence="2 3">
    <name type="scientific">Umezawaea endophytica</name>
    <dbReference type="NCBI Taxonomy" id="1654476"/>
    <lineage>
        <taxon>Bacteria</taxon>
        <taxon>Bacillati</taxon>
        <taxon>Actinomycetota</taxon>
        <taxon>Actinomycetes</taxon>
        <taxon>Pseudonocardiales</taxon>
        <taxon>Pseudonocardiaceae</taxon>
        <taxon>Umezawaea</taxon>
    </lineage>
</organism>
<evidence type="ECO:0000259" key="1">
    <source>
        <dbReference type="Pfam" id="PF02441"/>
    </source>
</evidence>
<feature type="domain" description="Flavoprotein" evidence="1">
    <location>
        <begin position="8"/>
        <end position="151"/>
    </location>
</feature>
<dbReference type="EMBL" id="JANYMP010000018">
    <property type="protein sequence ID" value="MCS7481471.1"/>
    <property type="molecule type" value="Genomic_DNA"/>
</dbReference>
<sequence length="166" mass="17596">MTRVLGLITSGAGGVERWFRTGLAVPAVERGWRLAVTLTPTAARWLDEAGELGPLAELTDLPVRWTSRLPSEPKPHPPPDCFVFAPATANSVVKLALGISDNQALTVLCEALGLPDVPVVVQPQSNEAQRRHPAWAGHLATLRSAGVLVVPEGGPEPVLAELDRLG</sequence>
<dbReference type="InterPro" id="IPR036551">
    <property type="entry name" value="Flavin_trans-like"/>
</dbReference>
<dbReference type="InterPro" id="IPR003382">
    <property type="entry name" value="Flavoprotein"/>
</dbReference>
<dbReference type="RefSeq" id="WP_259626960.1">
    <property type="nucleotide sequence ID" value="NZ_JANYMP010000018.1"/>
</dbReference>
<reference evidence="2" key="1">
    <citation type="submission" date="2022-08" db="EMBL/GenBank/DDBJ databases">
        <authorList>
            <person name="Tistechok S."/>
            <person name="Samborskyy M."/>
            <person name="Roman I."/>
        </authorList>
    </citation>
    <scope>NUCLEOTIDE SEQUENCE</scope>
    <source>
        <strain evidence="2">DSM 103496</strain>
    </source>
</reference>